<dbReference type="InterPro" id="IPR047657">
    <property type="entry name" value="PmbA"/>
</dbReference>
<dbReference type="PANTHER" id="PTHR43421:SF1">
    <property type="entry name" value="METALLOPROTEASE PMBA"/>
    <property type="match status" value="1"/>
</dbReference>
<name>A0A7W8CVV0_9FIRM</name>
<dbReference type="SUPFAM" id="SSF111283">
    <property type="entry name" value="Putative modulator of DNA gyrase, PmbA/TldD"/>
    <property type="match status" value="1"/>
</dbReference>
<dbReference type="GO" id="GO:0005829">
    <property type="term" value="C:cytosol"/>
    <property type="evidence" value="ECO:0007669"/>
    <property type="project" value="TreeGrafter"/>
</dbReference>
<dbReference type="EMBL" id="JACHHK010000002">
    <property type="protein sequence ID" value="MBB5182562.1"/>
    <property type="molecule type" value="Genomic_DNA"/>
</dbReference>
<protein>
    <submittedName>
        <fullName evidence="2">PmbA protein</fullName>
    </submittedName>
</protein>
<organism evidence="2 3">
    <name type="scientific">Catenisphaera adipataccumulans</name>
    <dbReference type="NCBI Taxonomy" id="700500"/>
    <lineage>
        <taxon>Bacteria</taxon>
        <taxon>Bacillati</taxon>
        <taxon>Bacillota</taxon>
        <taxon>Erysipelotrichia</taxon>
        <taxon>Erysipelotrichales</taxon>
        <taxon>Erysipelotrichaceae</taxon>
        <taxon>Catenisphaera</taxon>
    </lineage>
</organism>
<dbReference type="SUPFAM" id="SSF109604">
    <property type="entry name" value="HD-domain/PDEase-like"/>
    <property type="match status" value="1"/>
</dbReference>
<accession>A0A7W8CVV0</accession>
<feature type="domain" description="Metalloprotease TldD/E C-terminal" evidence="1">
    <location>
        <begin position="359"/>
        <end position="578"/>
    </location>
</feature>
<dbReference type="Pfam" id="PF13328">
    <property type="entry name" value="HD_4"/>
    <property type="match status" value="1"/>
</dbReference>
<dbReference type="GO" id="GO:0008237">
    <property type="term" value="F:metallopeptidase activity"/>
    <property type="evidence" value="ECO:0007669"/>
    <property type="project" value="InterPro"/>
</dbReference>
<dbReference type="InterPro" id="IPR036059">
    <property type="entry name" value="TldD/PmbA_sf"/>
</dbReference>
<evidence type="ECO:0000313" key="2">
    <source>
        <dbReference type="EMBL" id="MBB5182562.1"/>
    </source>
</evidence>
<evidence type="ECO:0000259" key="1">
    <source>
        <dbReference type="Pfam" id="PF19289"/>
    </source>
</evidence>
<dbReference type="Proteomes" id="UP000539953">
    <property type="component" value="Unassembled WGS sequence"/>
</dbReference>
<reference evidence="2 3" key="1">
    <citation type="submission" date="2020-08" db="EMBL/GenBank/DDBJ databases">
        <title>Genomic Encyclopedia of Type Strains, Phase IV (KMG-IV): sequencing the most valuable type-strain genomes for metagenomic binning, comparative biology and taxonomic classification.</title>
        <authorList>
            <person name="Goeker M."/>
        </authorList>
    </citation>
    <scope>NUCLEOTIDE SEQUENCE [LARGE SCALE GENOMIC DNA]</scope>
    <source>
        <strain evidence="2 3">DSM 25799</strain>
    </source>
</reference>
<sequence>MSEAEKAHAWARQAHAGQVDRAGVPYIKHAEAVAEAMNTDQEKVAAYLHDVLEDTDTTVEDLKQAGFSAEVIETVRILTRQDESYETYIQRVAEHPLAARIKRADLIHNMDLSRLPEVRPNDRTRTEKYRRALRQLERKHMNKELWFKKAKEKGFDGLEIYQSFLKGKEMTWYEHAMDSYTIKQSTDYSIRALIDGHIANLAAEKIDDQDADAVLDALKEQAQTVTDPDEGVIRKPLPVKQTPRHLIWKKAPSALIKQTLDDLQTKLETYDPRIVQVSYLGYSETEAGRSIVNSYGIDLSDQEEAQFLQAGIAVQEGDQVKTGDLLKIVPDLSAFDTDAFVQELADKALFRLQGQSPKSGRFPVIFEREAMTQLFAAFTGLFSGDLIYKGISPIAGKQGETIFSDQITIIDDPQEQAALSQADFDDEGCPTQKTVLVKDGVFTNMLLDSKSAKRIGAESTGNGFKAGAAISVQPMNCQIVPGTDSLEELCAKMHDGIVVTRLQGLHAGLDFVSGNFSLQCSGYLVKDGKKAQAAELMTVAGNFLDLMKRVKAVGNDLKWEYHQIIAPSIWFEECAVSGEGE</sequence>
<evidence type="ECO:0000313" key="3">
    <source>
        <dbReference type="Proteomes" id="UP000539953"/>
    </source>
</evidence>
<keyword evidence="3" id="KW-1185">Reference proteome</keyword>
<proteinExistence type="predicted"/>
<dbReference type="Gene3D" id="3.30.2290.10">
    <property type="entry name" value="PmbA/TldD superfamily"/>
    <property type="match status" value="1"/>
</dbReference>
<dbReference type="Pfam" id="PF19289">
    <property type="entry name" value="PmbA_TldD_3rd"/>
    <property type="match status" value="1"/>
</dbReference>
<comment type="caution">
    <text evidence="2">The sequence shown here is derived from an EMBL/GenBank/DDBJ whole genome shotgun (WGS) entry which is preliminary data.</text>
</comment>
<dbReference type="InterPro" id="IPR035068">
    <property type="entry name" value="TldD/PmbA_N"/>
</dbReference>
<dbReference type="InterPro" id="IPR045569">
    <property type="entry name" value="Metalloprtase-TldD/E_C"/>
</dbReference>
<dbReference type="Gene3D" id="1.10.3210.10">
    <property type="entry name" value="Hypothetical protein af1432"/>
    <property type="match status" value="1"/>
</dbReference>
<dbReference type="RefSeq" id="WP_183327357.1">
    <property type="nucleotide sequence ID" value="NZ_JACHHK010000002.1"/>
</dbReference>
<dbReference type="PANTHER" id="PTHR43421">
    <property type="entry name" value="METALLOPROTEASE PMBA"/>
    <property type="match status" value="1"/>
</dbReference>
<dbReference type="AlphaFoldDB" id="A0A7W8CVV0"/>
<dbReference type="GO" id="GO:0006508">
    <property type="term" value="P:proteolysis"/>
    <property type="evidence" value="ECO:0007669"/>
    <property type="project" value="InterPro"/>
</dbReference>
<gene>
    <name evidence="2" type="ORF">HNQ47_000581</name>
</gene>